<keyword evidence="6 11" id="KW-0378">Hydrolase</keyword>
<feature type="transmembrane region" description="Helical" evidence="11">
    <location>
        <begin position="6"/>
        <end position="28"/>
    </location>
</feature>
<evidence type="ECO:0000313" key="14">
    <source>
        <dbReference type="Proteomes" id="UP001153387"/>
    </source>
</evidence>
<feature type="transmembrane region" description="Helical" evidence="11">
    <location>
        <begin position="177"/>
        <end position="197"/>
    </location>
</feature>
<feature type="domain" description="PDZ" evidence="12">
    <location>
        <begin position="194"/>
        <end position="261"/>
    </location>
</feature>
<accession>A0A9X4QNQ1</accession>
<evidence type="ECO:0000256" key="1">
    <source>
        <dbReference type="ARBA" id="ARBA00001947"/>
    </source>
</evidence>
<keyword evidence="5 11" id="KW-0812">Transmembrane</keyword>
<dbReference type="AlphaFoldDB" id="A0A9X4QNQ1"/>
<dbReference type="Gene3D" id="2.30.42.10">
    <property type="match status" value="1"/>
</dbReference>
<gene>
    <name evidence="13" type="primary">rseP</name>
    <name evidence="13" type="ORF">OMP38_24140</name>
</gene>
<evidence type="ECO:0000256" key="7">
    <source>
        <dbReference type="ARBA" id="ARBA00022833"/>
    </source>
</evidence>
<dbReference type="InterPro" id="IPR036034">
    <property type="entry name" value="PDZ_sf"/>
</dbReference>
<comment type="caution">
    <text evidence="13">The sequence shown here is derived from an EMBL/GenBank/DDBJ whole genome shotgun (WGS) entry which is preliminary data.</text>
</comment>
<proteinExistence type="inferred from homology"/>
<dbReference type="EMBL" id="JAPDHZ010000004">
    <property type="protein sequence ID" value="MDG0793579.1"/>
    <property type="molecule type" value="Genomic_DNA"/>
</dbReference>
<evidence type="ECO:0000256" key="8">
    <source>
        <dbReference type="ARBA" id="ARBA00022989"/>
    </source>
</evidence>
<dbReference type="InterPro" id="IPR008915">
    <property type="entry name" value="Peptidase_M50"/>
</dbReference>
<dbReference type="GO" id="GO:0006508">
    <property type="term" value="P:proteolysis"/>
    <property type="evidence" value="ECO:0007669"/>
    <property type="project" value="UniProtKB-KW"/>
</dbReference>
<keyword evidence="7 11" id="KW-0862">Zinc</keyword>
<keyword evidence="11" id="KW-0479">Metal-binding</keyword>
<dbReference type="PROSITE" id="PS50106">
    <property type="entry name" value="PDZ"/>
    <property type="match status" value="1"/>
</dbReference>
<reference evidence="13 14" key="1">
    <citation type="submission" date="2022-10" db="EMBL/GenBank/DDBJ databases">
        <title>Comparative genomic analysis of Cohnella hashimotonis sp. nov., isolated from the International Space Station.</title>
        <authorList>
            <person name="Simpson A."/>
            <person name="Venkateswaran K."/>
        </authorList>
    </citation>
    <scope>NUCLEOTIDE SEQUENCE [LARGE SCALE GENOMIC DNA]</scope>
    <source>
        <strain evidence="13 14">DSM 18997</strain>
    </source>
</reference>
<dbReference type="SMART" id="SM00228">
    <property type="entry name" value="PDZ"/>
    <property type="match status" value="1"/>
</dbReference>
<dbReference type="NCBIfam" id="TIGR00054">
    <property type="entry name" value="RIP metalloprotease RseP"/>
    <property type="match status" value="1"/>
</dbReference>
<dbReference type="PANTHER" id="PTHR42837:SF2">
    <property type="entry name" value="MEMBRANE METALLOPROTEASE ARASP2, CHLOROPLASTIC-RELATED"/>
    <property type="match status" value="1"/>
</dbReference>
<dbReference type="GO" id="GO:0016020">
    <property type="term" value="C:membrane"/>
    <property type="evidence" value="ECO:0007669"/>
    <property type="project" value="UniProtKB-SubCell"/>
</dbReference>
<comment type="subcellular location">
    <subcellularLocation>
        <location evidence="2">Membrane</location>
        <topology evidence="2">Multi-pass membrane protein</topology>
    </subcellularLocation>
</comment>
<dbReference type="InterPro" id="IPR004387">
    <property type="entry name" value="Pept_M50_Zn"/>
</dbReference>
<evidence type="ECO:0000256" key="10">
    <source>
        <dbReference type="ARBA" id="ARBA00023136"/>
    </source>
</evidence>
<name>A0A9X4QNQ1_9BACL</name>
<dbReference type="InterPro" id="IPR041489">
    <property type="entry name" value="PDZ_6"/>
</dbReference>
<dbReference type="Pfam" id="PF02163">
    <property type="entry name" value="Peptidase_M50"/>
    <property type="match status" value="1"/>
</dbReference>
<evidence type="ECO:0000256" key="5">
    <source>
        <dbReference type="ARBA" id="ARBA00022692"/>
    </source>
</evidence>
<evidence type="ECO:0000256" key="2">
    <source>
        <dbReference type="ARBA" id="ARBA00004141"/>
    </source>
</evidence>
<feature type="transmembrane region" description="Helical" evidence="11">
    <location>
        <begin position="346"/>
        <end position="365"/>
    </location>
</feature>
<dbReference type="GO" id="GO:0004222">
    <property type="term" value="F:metalloendopeptidase activity"/>
    <property type="evidence" value="ECO:0007669"/>
    <property type="project" value="InterPro"/>
</dbReference>
<organism evidence="13 14">
    <name type="scientific">Cohnella ginsengisoli</name>
    <dbReference type="NCBI Taxonomy" id="425004"/>
    <lineage>
        <taxon>Bacteria</taxon>
        <taxon>Bacillati</taxon>
        <taxon>Bacillota</taxon>
        <taxon>Bacilli</taxon>
        <taxon>Bacillales</taxon>
        <taxon>Paenibacillaceae</taxon>
        <taxon>Cohnella</taxon>
    </lineage>
</organism>
<keyword evidence="4" id="KW-0645">Protease</keyword>
<evidence type="ECO:0000256" key="4">
    <source>
        <dbReference type="ARBA" id="ARBA00022670"/>
    </source>
</evidence>
<dbReference type="Pfam" id="PF17820">
    <property type="entry name" value="PDZ_6"/>
    <property type="match status" value="1"/>
</dbReference>
<dbReference type="InterPro" id="IPR001478">
    <property type="entry name" value="PDZ"/>
</dbReference>
<comment type="similarity">
    <text evidence="3 11">Belongs to the peptidase M50B family.</text>
</comment>
<protein>
    <recommendedName>
        <fullName evidence="11">Zinc metalloprotease</fullName>
        <ecNumber evidence="11">3.4.24.-</ecNumber>
    </recommendedName>
</protein>
<keyword evidence="8 11" id="KW-1133">Transmembrane helix</keyword>
<dbReference type="Proteomes" id="UP001153387">
    <property type="component" value="Unassembled WGS sequence"/>
</dbReference>
<dbReference type="RefSeq" id="WP_277567338.1">
    <property type="nucleotide sequence ID" value="NZ_JAPDHZ010000004.1"/>
</dbReference>
<dbReference type="CDD" id="cd06163">
    <property type="entry name" value="S2P-M50_PDZ_RseP-like"/>
    <property type="match status" value="1"/>
</dbReference>
<dbReference type="EC" id="3.4.24.-" evidence="11"/>
<evidence type="ECO:0000256" key="6">
    <source>
        <dbReference type="ARBA" id="ARBA00022801"/>
    </source>
</evidence>
<comment type="cofactor">
    <cofactor evidence="1 11">
        <name>Zn(2+)</name>
        <dbReference type="ChEBI" id="CHEBI:29105"/>
    </cofactor>
</comment>
<sequence>MDMVQVVFLTVLVFFVLVSIHEFGHFYFAKRAGVLVREFAIGFGPKLFSIKRGESRFTLRLLPIGGFVRMAGEDPEVVEVQAGHTVGVRIKDDKVTRIYLDRLDERTQILRGEVTALDLERHLYLTLDVDGDVQRYDVHPQALIVAKGRDTQIAPLDRQFGSASAGKKAMTIFAGPLMNFILAFVLFAVFFQSYGVAVEPNTKIFINEVTSDGAAKAAGLQKGDLVVSVNGVPVAGDSQKLSQAITGSAGKPMNWIVNRDGQELKLTVTPNADTGKVGIVMAPEMRHPGFGETFSLAGHAMVDSTKKIFDGFRKIIFGEVKLEELNGPVGTAQVTVEIAKQGVTQLTWWGAILSLYLGIFNLLPIPALDGSRLLFIGIEAIRGRPVDPNRESLVHFIGFAALMLLMVVVTYNDILRLVKG</sequence>
<evidence type="ECO:0000256" key="9">
    <source>
        <dbReference type="ARBA" id="ARBA00023049"/>
    </source>
</evidence>
<evidence type="ECO:0000256" key="11">
    <source>
        <dbReference type="RuleBase" id="RU362031"/>
    </source>
</evidence>
<dbReference type="PANTHER" id="PTHR42837">
    <property type="entry name" value="REGULATOR OF SIGMA-E PROTEASE RSEP"/>
    <property type="match status" value="1"/>
</dbReference>
<dbReference type="SUPFAM" id="SSF50156">
    <property type="entry name" value="PDZ domain-like"/>
    <property type="match status" value="1"/>
</dbReference>
<evidence type="ECO:0000256" key="3">
    <source>
        <dbReference type="ARBA" id="ARBA00007931"/>
    </source>
</evidence>
<feature type="transmembrane region" description="Helical" evidence="11">
    <location>
        <begin position="392"/>
        <end position="411"/>
    </location>
</feature>
<keyword evidence="14" id="KW-1185">Reference proteome</keyword>
<evidence type="ECO:0000259" key="12">
    <source>
        <dbReference type="PROSITE" id="PS50106"/>
    </source>
</evidence>
<evidence type="ECO:0000313" key="13">
    <source>
        <dbReference type="EMBL" id="MDG0793579.1"/>
    </source>
</evidence>
<keyword evidence="10 11" id="KW-0472">Membrane</keyword>
<dbReference type="GO" id="GO:0046872">
    <property type="term" value="F:metal ion binding"/>
    <property type="evidence" value="ECO:0007669"/>
    <property type="project" value="UniProtKB-KW"/>
</dbReference>
<keyword evidence="9 11" id="KW-0482">Metalloprotease</keyword>